<dbReference type="HOGENOM" id="CLU_116396_0_0_1"/>
<dbReference type="GeneID" id="19271512"/>
<gene>
    <name evidence="2" type="ORF">PFICI_06499</name>
</gene>
<organism evidence="2 3">
    <name type="scientific">Pestalotiopsis fici (strain W106-1 / CGMCC3.15140)</name>
    <dbReference type="NCBI Taxonomy" id="1229662"/>
    <lineage>
        <taxon>Eukaryota</taxon>
        <taxon>Fungi</taxon>
        <taxon>Dikarya</taxon>
        <taxon>Ascomycota</taxon>
        <taxon>Pezizomycotina</taxon>
        <taxon>Sordariomycetes</taxon>
        <taxon>Xylariomycetidae</taxon>
        <taxon>Amphisphaeriales</taxon>
        <taxon>Sporocadaceae</taxon>
        <taxon>Pestalotiopsis</taxon>
    </lineage>
</organism>
<sequence length="204" mass="21802">MKSLTFSCFLGLLQAAGTFAIEYPASLNDTTSHTNPFFLQIWSSVNPAYAFQAIGVKPLEDGNWQAAVGQDSVVVAFQLVGGYLSITSPEGLHGAADGFGALFGPNTAGGEFISRQFYFTNATDQTHDTWELLNLSDDGLYSLLSNEHGPSTFNGLNADAKKGFKVCTENNSTGYYIKYEGSADGAVSQGCDAIALRTYFGPPF</sequence>
<name>W3X7X2_PESFW</name>
<dbReference type="AlphaFoldDB" id="W3X7X2"/>
<dbReference type="Proteomes" id="UP000030651">
    <property type="component" value="Unassembled WGS sequence"/>
</dbReference>
<keyword evidence="3" id="KW-1185">Reference proteome</keyword>
<evidence type="ECO:0000256" key="1">
    <source>
        <dbReference type="SAM" id="SignalP"/>
    </source>
</evidence>
<dbReference type="KEGG" id="pfy:PFICI_06499"/>
<accession>W3X7X2</accession>
<protein>
    <submittedName>
        <fullName evidence="2">Uncharacterized protein</fullName>
    </submittedName>
</protein>
<feature type="chain" id="PRO_5004835511" evidence="1">
    <location>
        <begin position="21"/>
        <end position="204"/>
    </location>
</feature>
<dbReference type="EMBL" id="KI912112">
    <property type="protein sequence ID" value="ETS81497.1"/>
    <property type="molecule type" value="Genomic_DNA"/>
</dbReference>
<evidence type="ECO:0000313" key="2">
    <source>
        <dbReference type="EMBL" id="ETS81497.1"/>
    </source>
</evidence>
<dbReference type="OMA" id="SHTNPFF"/>
<dbReference type="OrthoDB" id="5213598at2759"/>
<dbReference type="RefSeq" id="XP_007833271.1">
    <property type="nucleotide sequence ID" value="XM_007835080.1"/>
</dbReference>
<dbReference type="InParanoid" id="W3X7X2"/>
<feature type="signal peptide" evidence="1">
    <location>
        <begin position="1"/>
        <end position="20"/>
    </location>
</feature>
<keyword evidence="1" id="KW-0732">Signal</keyword>
<evidence type="ECO:0000313" key="3">
    <source>
        <dbReference type="Proteomes" id="UP000030651"/>
    </source>
</evidence>
<proteinExistence type="predicted"/>
<reference evidence="3" key="1">
    <citation type="journal article" date="2015" name="BMC Genomics">
        <title>Genomic and transcriptomic analysis of the endophytic fungus Pestalotiopsis fici reveals its lifestyle and high potential for synthesis of natural products.</title>
        <authorList>
            <person name="Wang X."/>
            <person name="Zhang X."/>
            <person name="Liu L."/>
            <person name="Xiang M."/>
            <person name="Wang W."/>
            <person name="Sun X."/>
            <person name="Che Y."/>
            <person name="Guo L."/>
            <person name="Liu G."/>
            <person name="Guo L."/>
            <person name="Wang C."/>
            <person name="Yin W.B."/>
            <person name="Stadler M."/>
            <person name="Zhang X."/>
            <person name="Liu X."/>
        </authorList>
    </citation>
    <scope>NUCLEOTIDE SEQUENCE [LARGE SCALE GENOMIC DNA]</scope>
    <source>
        <strain evidence="3">W106-1 / CGMCC3.15140</strain>
    </source>
</reference>